<dbReference type="InterPro" id="IPR000182">
    <property type="entry name" value="GNAT_dom"/>
</dbReference>
<accession>A0A917REF0</accession>
<dbReference type="InterPro" id="IPR016181">
    <property type="entry name" value="Acyl_CoA_acyltransferase"/>
</dbReference>
<dbReference type="Pfam" id="PF00583">
    <property type="entry name" value="Acetyltransf_1"/>
    <property type="match status" value="1"/>
</dbReference>
<feature type="domain" description="N-acetyltransferase" evidence="1">
    <location>
        <begin position="44"/>
        <end position="154"/>
    </location>
</feature>
<dbReference type="RefSeq" id="WP_189165679.1">
    <property type="nucleotide sequence ID" value="NZ_BMNT01000031.1"/>
</dbReference>
<comment type="caution">
    <text evidence="2">The sequence shown here is derived from an EMBL/GenBank/DDBJ whole genome shotgun (WGS) entry which is preliminary data.</text>
</comment>
<dbReference type="Proteomes" id="UP000645217">
    <property type="component" value="Unassembled WGS sequence"/>
</dbReference>
<evidence type="ECO:0000259" key="1">
    <source>
        <dbReference type="Pfam" id="PF00583"/>
    </source>
</evidence>
<dbReference type="AlphaFoldDB" id="A0A917REF0"/>
<dbReference type="Gene3D" id="3.40.630.30">
    <property type="match status" value="1"/>
</dbReference>
<reference evidence="2" key="2">
    <citation type="submission" date="2020-09" db="EMBL/GenBank/DDBJ databases">
        <authorList>
            <person name="Sun Q."/>
            <person name="Ohkuma M."/>
        </authorList>
    </citation>
    <scope>NUCLEOTIDE SEQUENCE</scope>
    <source>
        <strain evidence="2">JCM 13064</strain>
    </source>
</reference>
<dbReference type="GO" id="GO:0016747">
    <property type="term" value="F:acyltransferase activity, transferring groups other than amino-acyl groups"/>
    <property type="evidence" value="ECO:0007669"/>
    <property type="project" value="InterPro"/>
</dbReference>
<gene>
    <name evidence="2" type="ORF">GCM10007964_52230</name>
</gene>
<dbReference type="EMBL" id="BMNT01000031">
    <property type="protein sequence ID" value="GGL03671.1"/>
    <property type="molecule type" value="Genomic_DNA"/>
</dbReference>
<reference evidence="2" key="1">
    <citation type="journal article" date="2014" name="Int. J. Syst. Evol. Microbiol.">
        <title>Complete genome sequence of Corynebacterium casei LMG S-19264T (=DSM 44701T), isolated from a smear-ripened cheese.</title>
        <authorList>
            <consortium name="US DOE Joint Genome Institute (JGI-PGF)"/>
            <person name="Walter F."/>
            <person name="Albersmeier A."/>
            <person name="Kalinowski J."/>
            <person name="Ruckert C."/>
        </authorList>
    </citation>
    <scope>NUCLEOTIDE SEQUENCE</scope>
    <source>
        <strain evidence="2">JCM 13064</strain>
    </source>
</reference>
<evidence type="ECO:0000313" key="3">
    <source>
        <dbReference type="Proteomes" id="UP000645217"/>
    </source>
</evidence>
<sequence>MTITVDHLRGEAAREVLGEEYVLLYLATRAEPPYNSGPLYDRDRYLERTTRQAEATGFEAVSARDEDGRLIGFAFGLPMAAGRWWGGETTPAPDDVLDAEKFLVIELNVAAGERGKGYGRRLLEELLGGRGEAWATLLSTPRAPARAMYAHLGWDAVGTCRPAPDAEAADVLLLKLDR</sequence>
<dbReference type="SUPFAM" id="SSF55729">
    <property type="entry name" value="Acyl-CoA N-acyltransferases (Nat)"/>
    <property type="match status" value="1"/>
</dbReference>
<keyword evidence="3" id="KW-1185">Reference proteome</keyword>
<protein>
    <recommendedName>
        <fullName evidence="1">N-acetyltransferase domain-containing protein</fullName>
    </recommendedName>
</protein>
<evidence type="ECO:0000313" key="2">
    <source>
        <dbReference type="EMBL" id="GGL03671.1"/>
    </source>
</evidence>
<organism evidence="2 3">
    <name type="scientific">Sphaerisporangium melleum</name>
    <dbReference type="NCBI Taxonomy" id="321316"/>
    <lineage>
        <taxon>Bacteria</taxon>
        <taxon>Bacillati</taxon>
        <taxon>Actinomycetota</taxon>
        <taxon>Actinomycetes</taxon>
        <taxon>Streptosporangiales</taxon>
        <taxon>Streptosporangiaceae</taxon>
        <taxon>Sphaerisporangium</taxon>
    </lineage>
</organism>
<name>A0A917REF0_9ACTN</name>
<proteinExistence type="predicted"/>